<sequence>MSGVDPELARMRERIDELDQELVSVLARRFGVTDKVGRYKATHAMPAKDMAREERQRERLRRLVEEAGLDPEIAVRIHAAVVAEAVENHRRIRDELAGR</sequence>
<dbReference type="STRING" id="202789.GCA_001457435_00317"/>
<gene>
    <name evidence="4" type="ORF">HMPREF9233_00244</name>
</gene>
<keyword evidence="5" id="KW-1185">Reference proteome</keyword>
<name>K9EJU2_9ACTO</name>
<dbReference type="Proteomes" id="UP000009888">
    <property type="component" value="Unassembled WGS sequence"/>
</dbReference>
<dbReference type="RefSeq" id="WP_007000462.1">
    <property type="nucleotide sequence ID" value="NZ_JH992955.1"/>
</dbReference>
<dbReference type="InterPro" id="IPR036263">
    <property type="entry name" value="Chorismate_II_sf"/>
</dbReference>
<dbReference type="PANTHER" id="PTHR38041:SF1">
    <property type="entry name" value="CHORISMATE MUTASE"/>
    <property type="match status" value="1"/>
</dbReference>
<dbReference type="InterPro" id="IPR051331">
    <property type="entry name" value="Chorismate_mutase-related"/>
</dbReference>
<keyword evidence="1" id="KW-0413">Isomerase</keyword>
<protein>
    <submittedName>
        <fullName evidence="4">Chorismate mutase</fullName>
    </submittedName>
</protein>
<evidence type="ECO:0000313" key="4">
    <source>
        <dbReference type="EMBL" id="EKU96156.1"/>
    </source>
</evidence>
<dbReference type="GO" id="GO:0046417">
    <property type="term" value="P:chorismate metabolic process"/>
    <property type="evidence" value="ECO:0007669"/>
    <property type="project" value="InterPro"/>
</dbReference>
<evidence type="ECO:0000256" key="1">
    <source>
        <dbReference type="ARBA" id="ARBA00023235"/>
    </source>
</evidence>
<evidence type="ECO:0000313" key="5">
    <source>
        <dbReference type="Proteomes" id="UP000009888"/>
    </source>
</evidence>
<dbReference type="PANTHER" id="PTHR38041">
    <property type="entry name" value="CHORISMATE MUTASE"/>
    <property type="match status" value="1"/>
</dbReference>
<evidence type="ECO:0000259" key="3">
    <source>
        <dbReference type="PROSITE" id="PS51168"/>
    </source>
</evidence>
<dbReference type="GO" id="GO:0004106">
    <property type="term" value="F:chorismate mutase activity"/>
    <property type="evidence" value="ECO:0007669"/>
    <property type="project" value="InterPro"/>
</dbReference>
<organism evidence="4 5">
    <name type="scientific">Actinobaculum massiliense ACS-171-V-Col2</name>
    <dbReference type="NCBI Taxonomy" id="883066"/>
    <lineage>
        <taxon>Bacteria</taxon>
        <taxon>Bacillati</taxon>
        <taxon>Actinomycetota</taxon>
        <taxon>Actinomycetes</taxon>
        <taxon>Actinomycetales</taxon>
        <taxon>Actinomycetaceae</taxon>
        <taxon>Actinobaculum</taxon>
    </lineage>
</organism>
<dbReference type="AlphaFoldDB" id="K9EJU2"/>
<comment type="caution">
    <text evidence="4">The sequence shown here is derived from an EMBL/GenBank/DDBJ whole genome shotgun (WGS) entry which is preliminary data.</text>
</comment>
<dbReference type="SMART" id="SM00830">
    <property type="entry name" value="CM_2"/>
    <property type="match status" value="1"/>
</dbReference>
<dbReference type="PATRIC" id="fig|883066.3.peg.248"/>
<dbReference type="EMBL" id="AGWL01000001">
    <property type="protein sequence ID" value="EKU96156.1"/>
    <property type="molecule type" value="Genomic_DNA"/>
</dbReference>
<dbReference type="Pfam" id="PF01817">
    <property type="entry name" value="CM_2"/>
    <property type="match status" value="1"/>
</dbReference>
<keyword evidence="2" id="KW-0175">Coiled coil</keyword>
<feature type="domain" description="Chorismate mutase" evidence="3">
    <location>
        <begin position="2"/>
        <end position="93"/>
    </location>
</feature>
<dbReference type="Gene3D" id="1.20.59.10">
    <property type="entry name" value="Chorismate mutase"/>
    <property type="match status" value="1"/>
</dbReference>
<accession>K9EJU2</accession>
<dbReference type="PROSITE" id="PS51168">
    <property type="entry name" value="CHORISMATE_MUT_2"/>
    <property type="match status" value="1"/>
</dbReference>
<dbReference type="SUPFAM" id="SSF48600">
    <property type="entry name" value="Chorismate mutase II"/>
    <property type="match status" value="1"/>
</dbReference>
<proteinExistence type="predicted"/>
<dbReference type="GO" id="GO:0009697">
    <property type="term" value="P:salicylic acid biosynthetic process"/>
    <property type="evidence" value="ECO:0007669"/>
    <property type="project" value="TreeGrafter"/>
</dbReference>
<reference evidence="4 5" key="1">
    <citation type="submission" date="2012-09" db="EMBL/GenBank/DDBJ databases">
        <title>The Genome Sequence of Actinobaculum massiliae ACS-171-V-COL2.</title>
        <authorList>
            <consortium name="The Broad Institute Genome Sequencing Platform"/>
            <person name="Earl A."/>
            <person name="Ward D."/>
            <person name="Feldgarden M."/>
            <person name="Gevers D."/>
            <person name="Saerens B."/>
            <person name="Vaneechoutte M."/>
            <person name="Walker B."/>
            <person name="Young S.K."/>
            <person name="Zeng Q."/>
            <person name="Gargeya S."/>
            <person name="Fitzgerald M."/>
            <person name="Haas B."/>
            <person name="Abouelleil A."/>
            <person name="Alvarado L."/>
            <person name="Arachchi H.M."/>
            <person name="Berlin A."/>
            <person name="Chapman S.B."/>
            <person name="Goldberg J."/>
            <person name="Griggs A."/>
            <person name="Gujja S."/>
            <person name="Hansen M."/>
            <person name="Howarth C."/>
            <person name="Imamovic A."/>
            <person name="Larimer J."/>
            <person name="McCowen C."/>
            <person name="Montmayeur A."/>
            <person name="Murphy C."/>
            <person name="Neiman D."/>
            <person name="Pearson M."/>
            <person name="Priest M."/>
            <person name="Roberts A."/>
            <person name="Saif S."/>
            <person name="Shea T."/>
            <person name="Sisk P."/>
            <person name="Sykes S."/>
            <person name="Wortman J."/>
            <person name="Nusbaum C."/>
            <person name="Birren B."/>
        </authorList>
    </citation>
    <scope>NUCLEOTIDE SEQUENCE [LARGE SCALE GENOMIC DNA]</scope>
    <source>
        <strain evidence="5">ACS-171-V-Col2</strain>
    </source>
</reference>
<dbReference type="HOGENOM" id="CLU_131518_0_1_11"/>
<dbReference type="InterPro" id="IPR036979">
    <property type="entry name" value="CM_dom_sf"/>
</dbReference>
<feature type="coiled-coil region" evidence="2">
    <location>
        <begin position="8"/>
        <end position="70"/>
    </location>
</feature>
<dbReference type="eggNOG" id="COG1605">
    <property type="taxonomic scope" value="Bacteria"/>
</dbReference>
<dbReference type="InterPro" id="IPR002701">
    <property type="entry name" value="CM_II_prokaryot"/>
</dbReference>
<evidence type="ECO:0000256" key="2">
    <source>
        <dbReference type="SAM" id="Coils"/>
    </source>
</evidence>